<dbReference type="PANTHER" id="PTHR43415">
    <property type="entry name" value="SPERMIDINE N(1)-ACETYLTRANSFERASE"/>
    <property type="match status" value="1"/>
</dbReference>
<name>A0ABV1EAV0_9FIRM</name>
<reference evidence="2 3" key="1">
    <citation type="submission" date="2024-03" db="EMBL/GenBank/DDBJ databases">
        <title>Human intestinal bacterial collection.</title>
        <authorList>
            <person name="Pauvert C."/>
            <person name="Hitch T.C.A."/>
            <person name="Clavel T."/>
        </authorList>
    </citation>
    <scope>NUCLEOTIDE SEQUENCE [LARGE SCALE GENOMIC DNA]</scope>
    <source>
        <strain evidence="2 3">CLA-AP-H29</strain>
    </source>
</reference>
<dbReference type="InterPro" id="IPR016181">
    <property type="entry name" value="Acyl_CoA_acyltransferase"/>
</dbReference>
<sequence>MMETIQYENLTIRQAEAADAKQLAAWWNDGAVMAHAGFPNGVGTTEDEVIKGLNKGCIIIQEDDRLIGECSYSNAGVGVAEVGIKLCETDCQNRGVGRKVLSLLIGWLFRNGYSKIILDTNVKNTRAQHVYESLGFRKVRTNVDAWKDQLGRLQSSIDYELVEKDFISYVKDAFQS</sequence>
<keyword evidence="2" id="KW-0808">Transferase</keyword>
<dbReference type="CDD" id="cd04301">
    <property type="entry name" value="NAT_SF"/>
    <property type="match status" value="1"/>
</dbReference>
<dbReference type="EC" id="2.-.-.-" evidence="2"/>
<keyword evidence="3" id="KW-1185">Reference proteome</keyword>
<comment type="caution">
    <text evidence="2">The sequence shown here is derived from an EMBL/GenBank/DDBJ whole genome shotgun (WGS) entry which is preliminary data.</text>
</comment>
<dbReference type="InterPro" id="IPR000182">
    <property type="entry name" value="GNAT_dom"/>
</dbReference>
<proteinExistence type="predicted"/>
<protein>
    <submittedName>
        <fullName evidence="2">GNAT family protein</fullName>
        <ecNumber evidence="2">2.-.-.-</ecNumber>
    </submittedName>
</protein>
<dbReference type="PANTHER" id="PTHR43415:SF3">
    <property type="entry name" value="GNAT-FAMILY ACETYLTRANSFERASE"/>
    <property type="match status" value="1"/>
</dbReference>
<dbReference type="PROSITE" id="PS51186">
    <property type="entry name" value="GNAT"/>
    <property type="match status" value="1"/>
</dbReference>
<dbReference type="Gene3D" id="3.40.630.30">
    <property type="match status" value="1"/>
</dbReference>
<dbReference type="Pfam" id="PF13302">
    <property type="entry name" value="Acetyltransf_3"/>
    <property type="match status" value="1"/>
</dbReference>
<dbReference type="EMBL" id="JBBMFK010000015">
    <property type="protein sequence ID" value="MEQ2443835.1"/>
    <property type="molecule type" value="Genomic_DNA"/>
</dbReference>
<feature type="domain" description="N-acetyltransferase" evidence="1">
    <location>
        <begin position="10"/>
        <end position="160"/>
    </location>
</feature>
<dbReference type="Proteomes" id="UP001464378">
    <property type="component" value="Unassembled WGS sequence"/>
</dbReference>
<dbReference type="GO" id="GO:0016740">
    <property type="term" value="F:transferase activity"/>
    <property type="evidence" value="ECO:0007669"/>
    <property type="project" value="UniProtKB-KW"/>
</dbReference>
<accession>A0ABV1EAV0</accession>
<dbReference type="RefSeq" id="WP_294516879.1">
    <property type="nucleotide sequence ID" value="NZ_JBBMFK010000015.1"/>
</dbReference>
<organism evidence="2 3">
    <name type="scientific">Pseudoflavonifractor intestinihominis</name>
    <dbReference type="NCBI Taxonomy" id="3133171"/>
    <lineage>
        <taxon>Bacteria</taxon>
        <taxon>Bacillati</taxon>
        <taxon>Bacillota</taxon>
        <taxon>Clostridia</taxon>
        <taxon>Eubacteriales</taxon>
        <taxon>Oscillospiraceae</taxon>
        <taxon>Pseudoflavonifractor</taxon>
    </lineage>
</organism>
<evidence type="ECO:0000259" key="1">
    <source>
        <dbReference type="PROSITE" id="PS51186"/>
    </source>
</evidence>
<evidence type="ECO:0000313" key="2">
    <source>
        <dbReference type="EMBL" id="MEQ2443835.1"/>
    </source>
</evidence>
<evidence type="ECO:0000313" key="3">
    <source>
        <dbReference type="Proteomes" id="UP001464378"/>
    </source>
</evidence>
<gene>
    <name evidence="2" type="ORF">WMO64_10215</name>
</gene>
<dbReference type="SUPFAM" id="SSF55729">
    <property type="entry name" value="Acyl-CoA N-acyltransferases (Nat)"/>
    <property type="match status" value="1"/>
</dbReference>